<dbReference type="PANTHER" id="PTHR30290">
    <property type="entry name" value="PERIPLASMIC BINDING COMPONENT OF ABC TRANSPORTER"/>
    <property type="match status" value="1"/>
</dbReference>
<dbReference type="PANTHER" id="PTHR30290:SF83">
    <property type="entry name" value="ABC TRANSPORTER SUBSTRATE-BINDING PROTEIN"/>
    <property type="match status" value="1"/>
</dbReference>
<dbReference type="PIRSF" id="PIRSF002741">
    <property type="entry name" value="MppA"/>
    <property type="match status" value="1"/>
</dbReference>
<feature type="domain" description="Solute-binding protein family 5" evidence="4">
    <location>
        <begin position="66"/>
        <end position="421"/>
    </location>
</feature>
<name>A0ABW2UL24_9RHOB</name>
<dbReference type="Proteomes" id="UP001596516">
    <property type="component" value="Unassembled WGS sequence"/>
</dbReference>
<accession>A0ABW2UL24</accession>
<dbReference type="Gene3D" id="3.10.105.10">
    <property type="entry name" value="Dipeptide-binding Protein, Domain 3"/>
    <property type="match status" value="1"/>
</dbReference>
<sequence>MRPRTFAAAAAIAVTAFPLGAAAQNDGVLDIVAPFEIKGADPTTSGSIFIKMDVAETLVNADADGELVPGLATHWEVSEDGLVWRFHLRDGVVFHDGTPFTAEAAVRALSVARDKPGLLAQAPISAIEADAGDLLIRLTEPFAPMPAFLSEYRSLIYAPAAYAEDGSVEAVIGTGAYRVTRMEAPLKLTVEAFDAYWDGAPAVERAVYHSVGRAETRALMAESGDADYVFNLDPASVARLGTDDRLEVLSVSVPRSLLVKVNVAHPFLADIRARQALSLAIDRDGLAMAILRYPAGANQLFPPSMRAWHGQAVAPLDHDPDAARALLAELGWAPGPDGVLLRDGARFALTLTTYPDRPELPLTAAVLQQMFAEIGIEVTIDSTNSSEIPVRHGDGTLELALLARNFALVPDPLGTLLTDYAPAGDWGAMGWENAEFTALIRDLAQGAGDQAARDRAIEILQADLPVVPVAWYQQTAAVSRKITGAIMDPYERSIGLRHIRWSEAH</sequence>
<comment type="similarity">
    <text evidence="2">Belongs to the bacterial solute-binding protein 5 family.</text>
</comment>
<dbReference type="CDD" id="cd08490">
    <property type="entry name" value="PBP2_NikA_DppA_OppA_like_3"/>
    <property type="match status" value="1"/>
</dbReference>
<feature type="signal peptide" evidence="3">
    <location>
        <begin position="1"/>
        <end position="23"/>
    </location>
</feature>
<comment type="subcellular location">
    <subcellularLocation>
        <location evidence="1">Periplasm</location>
    </subcellularLocation>
</comment>
<dbReference type="InterPro" id="IPR000914">
    <property type="entry name" value="SBP_5_dom"/>
</dbReference>
<dbReference type="InterPro" id="IPR039424">
    <property type="entry name" value="SBP_5"/>
</dbReference>
<dbReference type="Gene3D" id="3.40.190.10">
    <property type="entry name" value="Periplasmic binding protein-like II"/>
    <property type="match status" value="1"/>
</dbReference>
<dbReference type="EMBL" id="JBHTFQ010000005">
    <property type="protein sequence ID" value="MFC7704671.1"/>
    <property type="molecule type" value="Genomic_DNA"/>
</dbReference>
<dbReference type="InterPro" id="IPR030678">
    <property type="entry name" value="Peptide/Ni-bd"/>
</dbReference>
<keyword evidence="3" id="KW-0732">Signal</keyword>
<keyword evidence="6" id="KW-1185">Reference proteome</keyword>
<proteinExistence type="inferred from homology"/>
<reference evidence="6" key="1">
    <citation type="journal article" date="2019" name="Int. J. Syst. Evol. Microbiol.">
        <title>The Global Catalogue of Microorganisms (GCM) 10K type strain sequencing project: providing services to taxonomists for standard genome sequencing and annotation.</title>
        <authorList>
            <consortium name="The Broad Institute Genomics Platform"/>
            <consortium name="The Broad Institute Genome Sequencing Center for Infectious Disease"/>
            <person name="Wu L."/>
            <person name="Ma J."/>
        </authorList>
    </citation>
    <scope>NUCLEOTIDE SEQUENCE [LARGE SCALE GENOMIC DNA]</scope>
    <source>
        <strain evidence="6">CGMCC 1.12750</strain>
    </source>
</reference>
<feature type="chain" id="PRO_5045968296" evidence="3">
    <location>
        <begin position="24"/>
        <end position="505"/>
    </location>
</feature>
<evidence type="ECO:0000256" key="1">
    <source>
        <dbReference type="ARBA" id="ARBA00004418"/>
    </source>
</evidence>
<gene>
    <name evidence="5" type="ORF">ACFQXB_10750</name>
</gene>
<dbReference type="RefSeq" id="WP_377403236.1">
    <property type="nucleotide sequence ID" value="NZ_JBHTFQ010000005.1"/>
</dbReference>
<dbReference type="Pfam" id="PF00496">
    <property type="entry name" value="SBP_bac_5"/>
    <property type="match status" value="1"/>
</dbReference>
<evidence type="ECO:0000313" key="5">
    <source>
        <dbReference type="EMBL" id="MFC7704671.1"/>
    </source>
</evidence>
<protein>
    <submittedName>
        <fullName evidence="5">ABC transporter substrate-binding protein</fullName>
    </submittedName>
</protein>
<organism evidence="5 6">
    <name type="scientific">Plastorhodobacter daqingensis</name>
    <dbReference type="NCBI Taxonomy" id="1387281"/>
    <lineage>
        <taxon>Bacteria</taxon>
        <taxon>Pseudomonadati</taxon>
        <taxon>Pseudomonadota</taxon>
        <taxon>Alphaproteobacteria</taxon>
        <taxon>Rhodobacterales</taxon>
        <taxon>Paracoccaceae</taxon>
        <taxon>Plastorhodobacter</taxon>
    </lineage>
</organism>
<evidence type="ECO:0000313" key="6">
    <source>
        <dbReference type="Proteomes" id="UP001596516"/>
    </source>
</evidence>
<comment type="caution">
    <text evidence="5">The sequence shown here is derived from an EMBL/GenBank/DDBJ whole genome shotgun (WGS) entry which is preliminary data.</text>
</comment>
<evidence type="ECO:0000256" key="3">
    <source>
        <dbReference type="SAM" id="SignalP"/>
    </source>
</evidence>
<evidence type="ECO:0000256" key="2">
    <source>
        <dbReference type="ARBA" id="ARBA00005695"/>
    </source>
</evidence>
<evidence type="ECO:0000259" key="4">
    <source>
        <dbReference type="Pfam" id="PF00496"/>
    </source>
</evidence>
<dbReference type="SUPFAM" id="SSF53850">
    <property type="entry name" value="Periplasmic binding protein-like II"/>
    <property type="match status" value="1"/>
</dbReference>